<keyword evidence="2" id="KW-1185">Reference proteome</keyword>
<proteinExistence type="predicted"/>
<dbReference type="AlphaFoldDB" id="B0MRW9"/>
<name>B0MRW9_9FIRM</name>
<dbReference type="EMBL" id="ABCA03000055">
    <property type="protein sequence ID" value="EDR99537.1"/>
    <property type="molecule type" value="Genomic_DNA"/>
</dbReference>
<sequence>MTFSAISADWRKACCIHKQIQRKGRGPDINLNVHIVRYMSGTTKRKIMNN</sequence>
<organism evidence="1 2">
    <name type="scientific">[Eubacterium] siraeum DSM 15702</name>
    <dbReference type="NCBI Taxonomy" id="428128"/>
    <lineage>
        <taxon>Bacteria</taxon>
        <taxon>Bacillati</taxon>
        <taxon>Bacillota</taxon>
        <taxon>Clostridia</taxon>
        <taxon>Eubacteriales</taxon>
        <taxon>Oscillospiraceae</taxon>
        <taxon>Oscillospiraceae incertae sedis</taxon>
    </lineage>
</organism>
<gene>
    <name evidence="1" type="ORF">EUBSIR_02602</name>
</gene>
<dbReference type="Proteomes" id="UP000005326">
    <property type="component" value="Unassembled WGS sequence"/>
</dbReference>
<reference evidence="1" key="2">
    <citation type="submission" date="2014-06" db="EMBL/GenBank/DDBJ databases">
        <title>Draft genome sequence of Eubacterium siraeum (DSM 15702).</title>
        <authorList>
            <person name="Sudarsanam P."/>
            <person name="Ley R."/>
            <person name="Guruge J."/>
            <person name="Turnbaugh P.J."/>
            <person name="Mahowald M."/>
            <person name="Liep D."/>
            <person name="Gordon J."/>
        </authorList>
    </citation>
    <scope>NUCLEOTIDE SEQUENCE</scope>
    <source>
        <strain evidence="1">DSM 15702</strain>
    </source>
</reference>
<evidence type="ECO:0000313" key="2">
    <source>
        <dbReference type="Proteomes" id="UP000005326"/>
    </source>
</evidence>
<protein>
    <submittedName>
        <fullName evidence="1">Uncharacterized protein</fullName>
    </submittedName>
</protein>
<reference evidence="1" key="1">
    <citation type="submission" date="2007-10" db="EMBL/GenBank/DDBJ databases">
        <authorList>
            <person name="Fulton L."/>
            <person name="Clifton S."/>
            <person name="Fulton B."/>
            <person name="Xu J."/>
            <person name="Minx P."/>
            <person name="Pepin K.H."/>
            <person name="Johnson M."/>
            <person name="Thiruvilangam P."/>
            <person name="Bhonagiri V."/>
            <person name="Nash W.E."/>
            <person name="Mardis E.R."/>
            <person name="Wilson R.K."/>
        </authorList>
    </citation>
    <scope>NUCLEOTIDE SEQUENCE [LARGE SCALE GENOMIC DNA]</scope>
    <source>
        <strain evidence="1">DSM 15702</strain>
    </source>
</reference>
<accession>B0MRW9</accession>
<evidence type="ECO:0000313" key="1">
    <source>
        <dbReference type="EMBL" id="EDR99537.1"/>
    </source>
</evidence>
<comment type="caution">
    <text evidence="1">The sequence shown here is derived from an EMBL/GenBank/DDBJ whole genome shotgun (WGS) entry which is preliminary data.</text>
</comment>